<dbReference type="Proteomes" id="UP000252698">
    <property type="component" value="Chromosome"/>
</dbReference>
<dbReference type="InterPro" id="IPR058548">
    <property type="entry name" value="MlaB-like_STAS"/>
</dbReference>
<accession>A0A2Z5JHC2</accession>
<name>A0A2Z5JHC2_STRAR</name>
<sequence length="126" mass="12977">MSFGRRTGLPDVEAMIPIVLVVTGRVTRAAVPGLCAELESLLYDSEGTVRDPGAGVDCDVGGVVQADLALVEAVARLGLVARRAGGRRLRLRNVPPELQSLLDLVGLADVVDVGCGTGDEVAGNEA</sequence>
<organism evidence="2 3">
    <name type="scientific">Streptomyces atratus</name>
    <dbReference type="NCBI Taxonomy" id="1893"/>
    <lineage>
        <taxon>Bacteria</taxon>
        <taxon>Bacillati</taxon>
        <taxon>Actinomycetota</taxon>
        <taxon>Actinomycetes</taxon>
        <taxon>Kitasatosporales</taxon>
        <taxon>Streptomycetaceae</taxon>
        <taxon>Streptomyces</taxon>
    </lineage>
</organism>
<proteinExistence type="predicted"/>
<protein>
    <recommendedName>
        <fullName evidence="1">MlaB-like STAS domain-containing protein</fullName>
    </recommendedName>
</protein>
<feature type="domain" description="MlaB-like STAS" evidence="1">
    <location>
        <begin position="20"/>
        <end position="107"/>
    </location>
</feature>
<dbReference type="KEGG" id="sata:C5746_25755"/>
<dbReference type="Gene3D" id="3.30.750.24">
    <property type="entry name" value="STAS domain"/>
    <property type="match status" value="1"/>
</dbReference>
<gene>
    <name evidence="2" type="ORF">C5746_25755</name>
</gene>
<dbReference type="RefSeq" id="WP_114246247.1">
    <property type="nucleotide sequence ID" value="NZ_CP027306.1"/>
</dbReference>
<dbReference type="EMBL" id="CP027306">
    <property type="protein sequence ID" value="AXE79766.1"/>
    <property type="molecule type" value="Genomic_DNA"/>
</dbReference>
<dbReference type="InterPro" id="IPR036513">
    <property type="entry name" value="STAS_dom_sf"/>
</dbReference>
<reference evidence="2 3" key="1">
    <citation type="journal article" date="2018" name="Front. Microbiol.">
        <title>Genome Sequencing of Streptomyces atratus SCSIOZH16 and Activation Production of Nocardamine via Metabolic Engineering.</title>
        <authorList>
            <person name="Li Y."/>
            <person name="Zhang C."/>
            <person name="Liu C."/>
            <person name="Ju J."/>
            <person name="Ma J."/>
        </authorList>
    </citation>
    <scope>NUCLEOTIDE SEQUENCE [LARGE SCALE GENOMIC DNA]</scope>
    <source>
        <strain evidence="2 3">SCSIO_ZH16</strain>
    </source>
</reference>
<evidence type="ECO:0000313" key="2">
    <source>
        <dbReference type="EMBL" id="AXE79766.1"/>
    </source>
</evidence>
<evidence type="ECO:0000313" key="3">
    <source>
        <dbReference type="Proteomes" id="UP000252698"/>
    </source>
</evidence>
<evidence type="ECO:0000259" key="1">
    <source>
        <dbReference type="Pfam" id="PF13466"/>
    </source>
</evidence>
<dbReference type="Pfam" id="PF13466">
    <property type="entry name" value="STAS_2"/>
    <property type="match status" value="1"/>
</dbReference>
<dbReference type="GeneID" id="95521812"/>
<dbReference type="SUPFAM" id="SSF52091">
    <property type="entry name" value="SpoIIaa-like"/>
    <property type="match status" value="1"/>
</dbReference>
<dbReference type="AlphaFoldDB" id="A0A2Z5JHC2"/>